<dbReference type="Proteomes" id="UP000886674">
    <property type="component" value="Unassembled WGS sequence"/>
</dbReference>
<protein>
    <submittedName>
        <fullName evidence="2">Uncharacterized protein</fullName>
    </submittedName>
</protein>
<name>A0A9E4TUB3_9GAMM</name>
<evidence type="ECO:0000313" key="2">
    <source>
        <dbReference type="EMBL" id="MCG7978868.1"/>
    </source>
</evidence>
<gene>
    <name evidence="2" type="ORF">JAY77_12115</name>
</gene>
<feature type="transmembrane region" description="Helical" evidence="1">
    <location>
        <begin position="89"/>
        <end position="107"/>
    </location>
</feature>
<feature type="transmembrane region" description="Helical" evidence="1">
    <location>
        <begin position="64"/>
        <end position="83"/>
    </location>
</feature>
<comment type="caution">
    <text evidence="2">The sequence shown here is derived from an EMBL/GenBank/DDBJ whole genome shotgun (WGS) entry which is preliminary data.</text>
</comment>
<accession>A0A9E4TUB3</accession>
<evidence type="ECO:0000313" key="3">
    <source>
        <dbReference type="Proteomes" id="UP000886674"/>
    </source>
</evidence>
<reference evidence="2" key="1">
    <citation type="journal article" date="2021" name="Proc. Natl. Acad. Sci. U.S.A.">
        <title>Global biogeography of chemosynthetic symbionts reveals both localized and globally distributed symbiont groups. .</title>
        <authorList>
            <person name="Osvatic J.T."/>
            <person name="Wilkins L.G.E."/>
            <person name="Leibrecht L."/>
            <person name="Leray M."/>
            <person name="Zauner S."/>
            <person name="Polzin J."/>
            <person name="Camacho Y."/>
            <person name="Gros O."/>
            <person name="van Gils J.A."/>
            <person name="Eisen J.A."/>
            <person name="Petersen J.M."/>
            <person name="Yuen B."/>
        </authorList>
    </citation>
    <scope>NUCLEOTIDE SEQUENCE</scope>
    <source>
        <strain evidence="2">MAGclacostrist055</strain>
    </source>
</reference>
<dbReference type="AlphaFoldDB" id="A0A9E4TUB3"/>
<evidence type="ECO:0000256" key="1">
    <source>
        <dbReference type="SAM" id="Phobius"/>
    </source>
</evidence>
<keyword evidence="1" id="KW-0472">Membrane</keyword>
<keyword evidence="1" id="KW-1133">Transmembrane helix</keyword>
<proteinExistence type="predicted"/>
<keyword evidence="1" id="KW-0812">Transmembrane</keyword>
<sequence length="169" mass="19087">MILRRISMLVPSGRQAEEVFRGLLLISVNRQHIHAVARSGVDLNELPAARIRQRRGLTAHFESWFWDINLLLFFAAIATLLIGVWASEWLLVAGCVIAAVVSIVLDYRFSSQVRQTQVDDFDVPLKHGEILLFVDVPRWRVSQVERSIRQLHPEVELGGVGWGIDALGI</sequence>
<organism evidence="2 3">
    <name type="scientific">Candidatus Thiodiazotropha taylori</name>
    <dbReference type="NCBI Taxonomy" id="2792791"/>
    <lineage>
        <taxon>Bacteria</taxon>
        <taxon>Pseudomonadati</taxon>
        <taxon>Pseudomonadota</taxon>
        <taxon>Gammaproteobacteria</taxon>
        <taxon>Chromatiales</taxon>
        <taxon>Sedimenticolaceae</taxon>
        <taxon>Candidatus Thiodiazotropha</taxon>
    </lineage>
</organism>
<dbReference type="EMBL" id="JAEPCR010000050">
    <property type="protein sequence ID" value="MCG7978868.1"/>
    <property type="molecule type" value="Genomic_DNA"/>
</dbReference>